<feature type="signal peptide" evidence="2">
    <location>
        <begin position="1"/>
        <end position="22"/>
    </location>
</feature>
<evidence type="ECO:0000256" key="2">
    <source>
        <dbReference type="SAM" id="SignalP"/>
    </source>
</evidence>
<dbReference type="Proteomes" id="UP000198287">
    <property type="component" value="Unassembled WGS sequence"/>
</dbReference>
<name>A0A226DS25_FOLCA</name>
<feature type="chain" id="PRO_5012736823" evidence="2">
    <location>
        <begin position="23"/>
        <end position="602"/>
    </location>
</feature>
<sequence length="602" mass="68520">MNTHRIIIYFLINFTIAGICHSQPNKNTVHLPQSFDRCTFAILNDFYNDDRPFQSSIVPKVGLNPMSQAVLIDHVFREKNSTLNKDNLTISEFPALVGLRIAMSKYTTCHALVLYTFPNLGIKSLEMSLELLVKVQITSNPQFVIIQHEYDISLPLQWIRMSSVYLFFSSISTSLILPCAACPWPARLSSQLLIKVIDNMSIPDIKRAWFLTNKNLKKNLIHSPSKNSNGENLEIDCSSTNNPKMSITYEDDCAKIQLSVTHNYTLSHNYNVNIEVYGHVTSGIPSTSRVNEKITTNLAKGTFQTVIHGYKVEPFHFAVITDPRGVNLSTIFMPFDGITWSILVTILTLLLMLLSAGQRHTKEKIVSHHLLWASTVFLEQSDPISFKKTAYQNKMPLLIPLWLILSFFCGVFYKGAVYSFVTAKEPLAVPHTLGEVVRQHLPIVTSTLSKDETPFVFRVPWLVTRNFFYDLFSRGVGALVESGVYQRWMRLSDIGVQLRALSGTEDHGEAIKPNMVNHYARLMFSAKQHNPNLSEAQQVTFDLMKMPFAVCAIFCILPILTFPFETMEIWKPEKIQNFKVCNWRKANPIARSAFSRTMSLYR</sequence>
<keyword evidence="1" id="KW-1133">Transmembrane helix</keyword>
<feature type="transmembrane region" description="Helical" evidence="1">
    <location>
        <begin position="397"/>
        <end position="421"/>
    </location>
</feature>
<reference evidence="3 4" key="1">
    <citation type="submission" date="2015-12" db="EMBL/GenBank/DDBJ databases">
        <title>The genome of Folsomia candida.</title>
        <authorList>
            <person name="Faddeeva A."/>
            <person name="Derks M.F."/>
            <person name="Anvar Y."/>
            <person name="Smit S."/>
            <person name="Van Straalen N."/>
            <person name="Roelofs D."/>
        </authorList>
    </citation>
    <scope>NUCLEOTIDE SEQUENCE [LARGE SCALE GENOMIC DNA]</scope>
    <source>
        <strain evidence="3 4">VU population</strain>
        <tissue evidence="3">Whole body</tissue>
    </source>
</reference>
<protein>
    <submittedName>
        <fullName evidence="3">Uncharacterized protein</fullName>
    </submittedName>
</protein>
<evidence type="ECO:0000256" key="1">
    <source>
        <dbReference type="SAM" id="Phobius"/>
    </source>
</evidence>
<gene>
    <name evidence="3" type="ORF">Fcan01_16907</name>
</gene>
<dbReference type="AlphaFoldDB" id="A0A226DS25"/>
<evidence type="ECO:0000313" key="3">
    <source>
        <dbReference type="EMBL" id="OXA48325.1"/>
    </source>
</evidence>
<comment type="caution">
    <text evidence="3">The sequence shown here is derived from an EMBL/GenBank/DDBJ whole genome shotgun (WGS) entry which is preliminary data.</text>
</comment>
<evidence type="ECO:0000313" key="4">
    <source>
        <dbReference type="Proteomes" id="UP000198287"/>
    </source>
</evidence>
<keyword evidence="1" id="KW-0812">Transmembrane</keyword>
<keyword evidence="1" id="KW-0472">Membrane</keyword>
<accession>A0A226DS25</accession>
<keyword evidence="2" id="KW-0732">Signal</keyword>
<feature type="transmembrane region" description="Helical" evidence="1">
    <location>
        <begin position="331"/>
        <end position="354"/>
    </location>
</feature>
<keyword evidence="4" id="KW-1185">Reference proteome</keyword>
<proteinExistence type="predicted"/>
<dbReference type="EMBL" id="LNIX01000012">
    <property type="protein sequence ID" value="OXA48325.1"/>
    <property type="molecule type" value="Genomic_DNA"/>
</dbReference>
<organism evidence="3 4">
    <name type="scientific">Folsomia candida</name>
    <name type="common">Springtail</name>
    <dbReference type="NCBI Taxonomy" id="158441"/>
    <lineage>
        <taxon>Eukaryota</taxon>
        <taxon>Metazoa</taxon>
        <taxon>Ecdysozoa</taxon>
        <taxon>Arthropoda</taxon>
        <taxon>Hexapoda</taxon>
        <taxon>Collembola</taxon>
        <taxon>Entomobryomorpha</taxon>
        <taxon>Isotomoidea</taxon>
        <taxon>Isotomidae</taxon>
        <taxon>Proisotominae</taxon>
        <taxon>Folsomia</taxon>
    </lineage>
</organism>